<feature type="region of interest" description="Disordered" evidence="1">
    <location>
        <begin position="499"/>
        <end position="673"/>
    </location>
</feature>
<feature type="compositionally biased region" description="Polar residues" evidence="1">
    <location>
        <begin position="598"/>
        <end position="629"/>
    </location>
</feature>
<accession>A0AA35MDA2</accession>
<feature type="compositionally biased region" description="Polar residues" evidence="1">
    <location>
        <begin position="639"/>
        <end position="650"/>
    </location>
</feature>
<feature type="compositionally biased region" description="Low complexity" evidence="1">
    <location>
        <begin position="517"/>
        <end position="530"/>
    </location>
</feature>
<name>A0AA35MDA2_9HYPO</name>
<feature type="compositionally biased region" description="Polar residues" evidence="1">
    <location>
        <begin position="540"/>
        <end position="571"/>
    </location>
</feature>
<evidence type="ECO:0000313" key="3">
    <source>
        <dbReference type="Proteomes" id="UP001160390"/>
    </source>
</evidence>
<gene>
    <name evidence="2" type="ORF">CCHLO57077_00007525</name>
</gene>
<organism evidence="2 3">
    <name type="scientific">Clonostachys chloroleuca</name>
    <dbReference type="NCBI Taxonomy" id="1926264"/>
    <lineage>
        <taxon>Eukaryota</taxon>
        <taxon>Fungi</taxon>
        <taxon>Dikarya</taxon>
        <taxon>Ascomycota</taxon>
        <taxon>Pezizomycotina</taxon>
        <taxon>Sordariomycetes</taxon>
        <taxon>Hypocreomycetidae</taxon>
        <taxon>Hypocreales</taxon>
        <taxon>Bionectriaceae</taxon>
        <taxon>Clonostachys</taxon>
    </lineage>
</organism>
<comment type="caution">
    <text evidence="2">The sequence shown here is derived from an EMBL/GenBank/DDBJ whole genome shotgun (WGS) entry which is preliminary data.</text>
</comment>
<reference evidence="2" key="1">
    <citation type="submission" date="2023-01" db="EMBL/GenBank/DDBJ databases">
        <authorList>
            <person name="Piombo E."/>
        </authorList>
    </citation>
    <scope>NUCLEOTIDE SEQUENCE</scope>
</reference>
<feature type="compositionally biased region" description="Low complexity" evidence="1">
    <location>
        <begin position="651"/>
        <end position="664"/>
    </location>
</feature>
<evidence type="ECO:0000256" key="1">
    <source>
        <dbReference type="SAM" id="MobiDB-lite"/>
    </source>
</evidence>
<dbReference type="AlphaFoldDB" id="A0AA35MDA2"/>
<evidence type="ECO:0000313" key="2">
    <source>
        <dbReference type="EMBL" id="CAI6094873.1"/>
    </source>
</evidence>
<protein>
    <submittedName>
        <fullName evidence="2">Uncharacterized protein</fullName>
    </submittedName>
</protein>
<sequence>MALQPGDIVNFARVAWDIYYLGWTEDLRASRNYAEFGSDIRGLAHSLSILDQVINTANASLQSQGGHRALVRYDPVSLREIVGDYETTLRECRELLDDNRRYEGARNPLRNIEWNILVQPVADRLRQRILMHNSKIQLVLKPFEIDLLSRIRDDLHAIHRDITNQIFALRTQVHQLMGVLVPDLDTELSQRDTREVRLLQVPDQLAEQFRLITATEGLDDGSELSFGIQELSDAFILNYNRSTVSFRGGLLVTDRRPPVDHYINLLKCVWLFEKIEICSSSQAFSPESHWPGYINKLQEDLSQQCSRFDQQELIPPPIPPQLPRAMLSIWPPKPVANLLDIITPDEMMERMLKLPLQETQSARRQVILNRRMGSNGKRFRAEVSGEQETNGERARQEKETIDFEISNTLINPLYAMLRNNVLVPELLLKTDERIAKLSFNRMKDVLQFQRAVTGFKVWDHWTQNNVMVSFVISGTRQPIVERACLQLWVPEALDTSLITASDTHSDPGPSRSPTAMSSPSGAIPIPSSSPRTSRMFGSAPLSSSPDAMSSIYSPNPANSQTSASRHGSVMSSPWGWGFASSPPDPLDRSPGRTRTQDRQNTTSTHNSHPITNYSHPTSPFRNSLPSHFGTQHVRPPTDRSASISSGVSLATTSNGSSSSEHTTTIATGPWSTGTLHQCPLKPMLVLFTHSESTRKKAIVTINVDSETLINPERCNCRQAGADGFSCPIAAVERRSALSLEAYRYEAAAPQQGMGTSSGDTDADWNLARLAVNNPASRKSSNAWHNMKRLSIMFPSPGERARFGGTPNACHCSIRTEAELQNCLRLGHKGYLGEVKEYHRVKMNEYEQSRWEGKQDVVMGLMY</sequence>
<keyword evidence="3" id="KW-1185">Reference proteome</keyword>
<dbReference type="EMBL" id="CABFNP030001261">
    <property type="protein sequence ID" value="CAI6094873.1"/>
    <property type="molecule type" value="Genomic_DNA"/>
</dbReference>
<proteinExistence type="predicted"/>
<dbReference type="Proteomes" id="UP001160390">
    <property type="component" value="Unassembled WGS sequence"/>
</dbReference>
<feature type="compositionally biased region" description="Basic and acidic residues" evidence="1">
    <location>
        <begin position="585"/>
        <end position="597"/>
    </location>
</feature>